<dbReference type="GO" id="GO:0045892">
    <property type="term" value="P:negative regulation of DNA-templated transcription"/>
    <property type="evidence" value="ECO:0007669"/>
    <property type="project" value="TreeGrafter"/>
</dbReference>
<dbReference type="GeneID" id="26641666"/>
<comment type="similarity">
    <text evidence="2">Belongs to the WhiB family.</text>
</comment>
<dbReference type="GO" id="GO:0047134">
    <property type="term" value="F:protein-disulfide reductase [NAD(P)H] activity"/>
    <property type="evidence" value="ECO:0007669"/>
    <property type="project" value="TreeGrafter"/>
</dbReference>
<organism evidence="12 13">
    <name type="scientific">Streptomyces phage YDN12</name>
    <dbReference type="NCBI Taxonomy" id="1636183"/>
    <lineage>
        <taxon>Viruses</taxon>
        <taxon>Duplodnaviria</taxon>
        <taxon>Heunggongvirae</taxon>
        <taxon>Uroviricota</taxon>
        <taxon>Caudoviricetes</taxon>
        <taxon>Woodruffvirus</taxon>
        <taxon>Woodruffvirus YDN12</taxon>
    </lineage>
</organism>
<comment type="cofactor">
    <cofactor evidence="1">
        <name>[4Fe-4S] cluster</name>
        <dbReference type="ChEBI" id="CHEBI:49883"/>
    </cofactor>
</comment>
<dbReference type="RefSeq" id="YP_009215340.1">
    <property type="nucleotide sequence ID" value="NC_028974.1"/>
</dbReference>
<keyword evidence="13" id="KW-1185">Reference proteome</keyword>
<dbReference type="GO" id="GO:0046872">
    <property type="term" value="F:metal ion binding"/>
    <property type="evidence" value="ECO:0007669"/>
    <property type="project" value="UniProtKB-KW"/>
</dbReference>
<dbReference type="PANTHER" id="PTHR38839">
    <property type="entry name" value="TRANSCRIPTIONAL REGULATOR WHID-RELATED"/>
    <property type="match status" value="1"/>
</dbReference>
<keyword evidence="8" id="KW-0238">DNA-binding</keyword>
<dbReference type="InterPro" id="IPR003482">
    <property type="entry name" value="Whib"/>
</dbReference>
<protein>
    <submittedName>
        <fullName evidence="12">WhiB family transcription factor</fullName>
    </submittedName>
</protein>
<reference evidence="12 13" key="1">
    <citation type="submission" date="2015-03" db="EMBL/GenBank/DDBJ databases">
        <authorList>
            <person name="Djamen P.Y."/>
            <person name="Nguyen L."/>
            <person name="Gibbs Z.A."/>
            <person name="Donegan-Quick R."/>
            <person name="Visi D.K."/>
            <person name="Allen M.S."/>
            <person name="Hughes L.E."/>
            <person name="Bradley K.W."/>
            <person name="Asai D.J."/>
            <person name="Bowman C.A."/>
            <person name="Russell D.A."/>
            <person name="Pope W.H."/>
            <person name="Jacobs-Sera D."/>
            <person name="Hendrix R.W."/>
            <person name="Hatfull G.F."/>
        </authorList>
    </citation>
    <scope>NUCLEOTIDE SEQUENCE [LARGE SCALE GENOMIC DNA]</scope>
</reference>
<evidence type="ECO:0000256" key="9">
    <source>
        <dbReference type="ARBA" id="ARBA00023157"/>
    </source>
</evidence>
<keyword evidence="9" id="KW-1015">Disulfide bond</keyword>
<keyword evidence="10" id="KW-0804">Transcription</keyword>
<evidence type="ECO:0000256" key="7">
    <source>
        <dbReference type="ARBA" id="ARBA00023015"/>
    </source>
</evidence>
<evidence type="ECO:0000256" key="8">
    <source>
        <dbReference type="ARBA" id="ARBA00023125"/>
    </source>
</evidence>
<keyword evidence="4" id="KW-0479">Metal-binding</keyword>
<evidence type="ECO:0000313" key="12">
    <source>
        <dbReference type="EMBL" id="AKA61705.1"/>
    </source>
</evidence>
<evidence type="ECO:0000259" key="11">
    <source>
        <dbReference type="PROSITE" id="PS51674"/>
    </source>
</evidence>
<dbReference type="HAMAP" id="MF_01479">
    <property type="entry name" value="WhiB"/>
    <property type="match status" value="1"/>
</dbReference>
<evidence type="ECO:0000256" key="5">
    <source>
        <dbReference type="ARBA" id="ARBA00023004"/>
    </source>
</evidence>
<sequence length="134" mass="13997">MSAQVINFRPEGDQAWARWAECAKPGAAPHFPADGDTAGIAAAKANCYACPVMAECLEGALKTGEQWGIWGGLTTAERTTIRRNVSRRARKSGEPRETAAELADAAARDILSPLDQAAQLDDASAGQLASADAA</sequence>
<keyword evidence="6" id="KW-0411">Iron-sulfur</keyword>
<dbReference type="GO" id="GO:0051539">
    <property type="term" value="F:4 iron, 4 sulfur cluster binding"/>
    <property type="evidence" value="ECO:0007669"/>
    <property type="project" value="UniProtKB-KW"/>
</dbReference>
<keyword evidence="3" id="KW-0004">4Fe-4S</keyword>
<dbReference type="Pfam" id="PF02467">
    <property type="entry name" value="Whib"/>
    <property type="match status" value="1"/>
</dbReference>
<dbReference type="Proteomes" id="UP000033007">
    <property type="component" value="Segment"/>
</dbReference>
<gene>
    <name evidence="12" type="ORF">SEA_YDN12_38</name>
</gene>
<keyword evidence="7" id="KW-0805">Transcription regulation</keyword>
<accession>A0A0E3JTH8</accession>
<dbReference type="KEGG" id="vg:26641666"/>
<evidence type="ECO:0000256" key="4">
    <source>
        <dbReference type="ARBA" id="ARBA00022723"/>
    </source>
</evidence>
<dbReference type="EMBL" id="KP876465">
    <property type="protein sequence ID" value="AKA61705.1"/>
    <property type="molecule type" value="Genomic_DNA"/>
</dbReference>
<keyword evidence="5" id="KW-0408">Iron</keyword>
<evidence type="ECO:0000256" key="6">
    <source>
        <dbReference type="ARBA" id="ARBA00023014"/>
    </source>
</evidence>
<evidence type="ECO:0000256" key="1">
    <source>
        <dbReference type="ARBA" id="ARBA00001966"/>
    </source>
</evidence>
<dbReference type="PROSITE" id="PS51674">
    <property type="entry name" value="4FE4S_WBL"/>
    <property type="match status" value="1"/>
</dbReference>
<name>A0A0E3JTH8_9CAUD</name>
<evidence type="ECO:0000313" key="13">
    <source>
        <dbReference type="Proteomes" id="UP000033007"/>
    </source>
</evidence>
<evidence type="ECO:0000256" key="3">
    <source>
        <dbReference type="ARBA" id="ARBA00022485"/>
    </source>
</evidence>
<proteinExistence type="inferred from homology"/>
<dbReference type="PANTHER" id="PTHR38839:SF4">
    <property type="entry name" value="TRANSCRIPTIONAL REGULATOR WHIB"/>
    <property type="match status" value="1"/>
</dbReference>
<evidence type="ECO:0000256" key="2">
    <source>
        <dbReference type="ARBA" id="ARBA00006597"/>
    </source>
</evidence>
<dbReference type="GO" id="GO:0003677">
    <property type="term" value="F:DNA binding"/>
    <property type="evidence" value="ECO:0007669"/>
    <property type="project" value="UniProtKB-KW"/>
</dbReference>
<dbReference type="OrthoDB" id="15918at10239"/>
<feature type="domain" description="4Fe-4S Wbl-type" evidence="11">
    <location>
        <begin position="21"/>
        <end position="80"/>
    </location>
</feature>
<evidence type="ECO:0000256" key="10">
    <source>
        <dbReference type="ARBA" id="ARBA00023163"/>
    </source>
</evidence>
<dbReference type="InterPro" id="IPR034768">
    <property type="entry name" value="4FE4S_WBL"/>
</dbReference>